<evidence type="ECO:0000313" key="4">
    <source>
        <dbReference type="Proteomes" id="UP001500889"/>
    </source>
</evidence>
<keyword evidence="4" id="KW-1185">Reference proteome</keyword>
<reference evidence="3 4" key="1">
    <citation type="submission" date="2024-02" db="EMBL/GenBank/DDBJ databases">
        <title>A chromosome-level genome assembly of Drosophila madeirensis, a fruit fly species endemic to Madeira island.</title>
        <authorList>
            <person name="Tomihara K."/>
            <person name="Llopart A."/>
            <person name="Yamamoto D."/>
        </authorList>
    </citation>
    <scope>NUCLEOTIDE SEQUENCE [LARGE SCALE GENOMIC DNA]</scope>
    <source>
        <strain evidence="3 4">RF1</strain>
    </source>
</reference>
<evidence type="ECO:0008006" key="5">
    <source>
        <dbReference type="Google" id="ProtNLM"/>
    </source>
</evidence>
<dbReference type="Proteomes" id="UP001500889">
    <property type="component" value="Chromosome A"/>
</dbReference>
<keyword evidence="2" id="KW-0812">Transmembrane</keyword>
<dbReference type="EMBL" id="AP029266">
    <property type="protein sequence ID" value="BFG01576.1"/>
    <property type="molecule type" value="Genomic_DNA"/>
</dbReference>
<feature type="region of interest" description="Disordered" evidence="1">
    <location>
        <begin position="238"/>
        <end position="306"/>
    </location>
</feature>
<evidence type="ECO:0000256" key="1">
    <source>
        <dbReference type="SAM" id="MobiDB-lite"/>
    </source>
</evidence>
<feature type="compositionally biased region" description="Polar residues" evidence="1">
    <location>
        <begin position="283"/>
        <end position="306"/>
    </location>
</feature>
<gene>
    <name evidence="3" type="ORF">DMAD_01293</name>
</gene>
<accession>A0AAU9G199</accession>
<proteinExistence type="predicted"/>
<evidence type="ECO:0000313" key="3">
    <source>
        <dbReference type="EMBL" id="BFG01576.1"/>
    </source>
</evidence>
<feature type="compositionally biased region" description="Polar residues" evidence="1">
    <location>
        <begin position="259"/>
        <end position="268"/>
    </location>
</feature>
<sequence>MNIVLGNCVGSCDQLAGPPPDFILSMPPPPLPSFLISKPTTIETLMPSNESQPCFAAFMCGQGQGQHNDSTGNALMELVRSDTKSLENIWFFVSSCVGIFVLGCFLAIIVIRCRDTFFSYHDANIKQTAINALGEATKSNAFSSGGILYPCATANSRDLLQSQLVNDSRLLWATLTPHGTRHFIIENSQDGGHYESVDYRGKAHSQVFRGYAKHSQSFVKSFDNNGFVDYDYEDPTPLMDSYHDDMDSGYQEPHEVTGSLPQSSPMHGTTTANETTPTNVNTLSISRKTTLSRRISDASSHNGTTM</sequence>
<protein>
    <recommendedName>
        <fullName evidence="5">CG9919-PA</fullName>
    </recommendedName>
</protein>
<feature type="transmembrane region" description="Helical" evidence="2">
    <location>
        <begin position="89"/>
        <end position="111"/>
    </location>
</feature>
<keyword evidence="2" id="KW-0472">Membrane</keyword>
<keyword evidence="2" id="KW-1133">Transmembrane helix</keyword>
<feature type="compositionally biased region" description="Low complexity" evidence="1">
    <location>
        <begin position="269"/>
        <end position="282"/>
    </location>
</feature>
<name>A0AAU9G199_DROMD</name>
<evidence type="ECO:0000256" key="2">
    <source>
        <dbReference type="SAM" id="Phobius"/>
    </source>
</evidence>
<dbReference type="AlphaFoldDB" id="A0AAU9G199"/>
<organism evidence="3 4">
    <name type="scientific">Drosophila madeirensis</name>
    <name type="common">Fruit fly</name>
    <dbReference type="NCBI Taxonomy" id="30013"/>
    <lineage>
        <taxon>Eukaryota</taxon>
        <taxon>Metazoa</taxon>
        <taxon>Ecdysozoa</taxon>
        <taxon>Arthropoda</taxon>
        <taxon>Hexapoda</taxon>
        <taxon>Insecta</taxon>
        <taxon>Pterygota</taxon>
        <taxon>Neoptera</taxon>
        <taxon>Endopterygota</taxon>
        <taxon>Diptera</taxon>
        <taxon>Brachycera</taxon>
        <taxon>Muscomorpha</taxon>
        <taxon>Ephydroidea</taxon>
        <taxon>Drosophilidae</taxon>
        <taxon>Drosophila</taxon>
        <taxon>Sophophora</taxon>
    </lineage>
</organism>